<evidence type="ECO:0000256" key="8">
    <source>
        <dbReference type="ARBA" id="ARBA00031900"/>
    </source>
</evidence>
<gene>
    <name evidence="11" type="ORF">DVH24_016572</name>
</gene>
<evidence type="ECO:0000256" key="7">
    <source>
        <dbReference type="ARBA" id="ARBA00023146"/>
    </source>
</evidence>
<evidence type="ECO:0000313" key="12">
    <source>
        <dbReference type="Proteomes" id="UP000290289"/>
    </source>
</evidence>
<dbReference type="GO" id="GO:0009570">
    <property type="term" value="C:chloroplast stroma"/>
    <property type="evidence" value="ECO:0007669"/>
    <property type="project" value="TreeGrafter"/>
</dbReference>
<proteinExistence type="inferred from homology"/>
<feature type="domain" description="Aminoacyl-transfer RNA synthetases class-II family profile" evidence="10">
    <location>
        <begin position="14"/>
        <end position="169"/>
    </location>
</feature>
<accession>A0A498HSN6</accession>
<sequence>MRILALNIFIVEFSQNDAGGGLVFWHPKGAIVRHVMEDLWKKIHIERGYNLLYTPHVAKANLWQISGHLDYYKENMYDQMNVEDELYQLRPMNCPYHILVYRKKPHSYHEFPIQVVELGTVYRYELSGSLHGLFRVGGFTQDLLQDDAHIFCLEDQIKDEIKGVLDLTE</sequence>
<dbReference type="Pfam" id="PF00587">
    <property type="entry name" value="tRNA-synt_2b"/>
    <property type="match status" value="1"/>
</dbReference>
<dbReference type="PANTHER" id="PTHR11451:SF44">
    <property type="entry name" value="THREONINE--TRNA LIGASE, CHLOROPLASTIC_MITOCHONDRIAL 2"/>
    <property type="match status" value="1"/>
</dbReference>
<protein>
    <recommendedName>
        <fullName evidence="2">threonine--tRNA ligase</fullName>
        <ecNumber evidence="2">6.1.1.3</ecNumber>
    </recommendedName>
    <alternativeName>
        <fullName evidence="8">Threonyl-tRNA synthetase</fullName>
    </alternativeName>
</protein>
<keyword evidence="4" id="KW-0547">Nucleotide-binding</keyword>
<keyword evidence="7" id="KW-0030">Aminoacyl-tRNA synthetase</keyword>
<evidence type="ECO:0000256" key="2">
    <source>
        <dbReference type="ARBA" id="ARBA00013163"/>
    </source>
</evidence>
<comment type="catalytic activity">
    <reaction evidence="9">
        <text>tRNA(Thr) + L-threonine + ATP = L-threonyl-tRNA(Thr) + AMP + diphosphate + H(+)</text>
        <dbReference type="Rhea" id="RHEA:24624"/>
        <dbReference type="Rhea" id="RHEA-COMP:9670"/>
        <dbReference type="Rhea" id="RHEA-COMP:9704"/>
        <dbReference type="ChEBI" id="CHEBI:15378"/>
        <dbReference type="ChEBI" id="CHEBI:30616"/>
        <dbReference type="ChEBI" id="CHEBI:33019"/>
        <dbReference type="ChEBI" id="CHEBI:57926"/>
        <dbReference type="ChEBI" id="CHEBI:78442"/>
        <dbReference type="ChEBI" id="CHEBI:78534"/>
        <dbReference type="ChEBI" id="CHEBI:456215"/>
        <dbReference type="EC" id="6.1.1.3"/>
    </reaction>
</comment>
<dbReference type="GO" id="GO:0006435">
    <property type="term" value="P:threonyl-tRNA aminoacylation"/>
    <property type="evidence" value="ECO:0007669"/>
    <property type="project" value="InterPro"/>
</dbReference>
<keyword evidence="12" id="KW-1185">Reference proteome</keyword>
<dbReference type="InterPro" id="IPR002320">
    <property type="entry name" value="Thr-tRNA-ligase_IIa"/>
</dbReference>
<keyword evidence="5" id="KW-0067">ATP-binding</keyword>
<evidence type="ECO:0000313" key="11">
    <source>
        <dbReference type="EMBL" id="RXH73750.1"/>
    </source>
</evidence>
<dbReference type="Proteomes" id="UP000290289">
    <property type="component" value="Chromosome 15"/>
</dbReference>
<comment type="similarity">
    <text evidence="1">Belongs to the class-II aminoacyl-tRNA synthetase family.</text>
</comment>
<dbReference type="EMBL" id="RDQH01000341">
    <property type="protein sequence ID" value="RXH73750.1"/>
    <property type="molecule type" value="Genomic_DNA"/>
</dbReference>
<dbReference type="InterPro" id="IPR006195">
    <property type="entry name" value="aa-tRNA-synth_II"/>
</dbReference>
<dbReference type="InterPro" id="IPR002314">
    <property type="entry name" value="aa-tRNA-synt_IIb"/>
</dbReference>
<dbReference type="EC" id="6.1.1.3" evidence="2"/>
<dbReference type="PROSITE" id="PS50862">
    <property type="entry name" value="AA_TRNA_LIGASE_II"/>
    <property type="match status" value="1"/>
</dbReference>
<evidence type="ECO:0000256" key="1">
    <source>
        <dbReference type="ARBA" id="ARBA00008226"/>
    </source>
</evidence>
<evidence type="ECO:0000256" key="6">
    <source>
        <dbReference type="ARBA" id="ARBA00022917"/>
    </source>
</evidence>
<evidence type="ECO:0000259" key="10">
    <source>
        <dbReference type="PROSITE" id="PS50862"/>
    </source>
</evidence>
<evidence type="ECO:0000256" key="9">
    <source>
        <dbReference type="ARBA" id="ARBA00049515"/>
    </source>
</evidence>
<dbReference type="Gene3D" id="3.30.930.10">
    <property type="entry name" value="Bira Bifunctional Protein, Domain 2"/>
    <property type="match status" value="1"/>
</dbReference>
<dbReference type="PANTHER" id="PTHR11451">
    <property type="entry name" value="THREONINE-TRNA LIGASE"/>
    <property type="match status" value="1"/>
</dbReference>
<dbReference type="GO" id="GO:0004829">
    <property type="term" value="F:threonine-tRNA ligase activity"/>
    <property type="evidence" value="ECO:0007669"/>
    <property type="project" value="UniProtKB-EC"/>
</dbReference>
<dbReference type="SUPFAM" id="SSF55681">
    <property type="entry name" value="Class II aaRS and biotin synthetases"/>
    <property type="match status" value="1"/>
</dbReference>
<keyword evidence="6" id="KW-0648">Protein biosynthesis</keyword>
<evidence type="ECO:0000256" key="3">
    <source>
        <dbReference type="ARBA" id="ARBA00022598"/>
    </source>
</evidence>
<reference evidence="11 12" key="1">
    <citation type="submission" date="2018-10" db="EMBL/GenBank/DDBJ databases">
        <title>A high-quality apple genome assembly.</title>
        <authorList>
            <person name="Hu J."/>
        </authorList>
    </citation>
    <scope>NUCLEOTIDE SEQUENCE [LARGE SCALE GENOMIC DNA]</scope>
    <source>
        <strain evidence="12">cv. HFTH1</strain>
        <tissue evidence="11">Young leaf</tissue>
    </source>
</reference>
<dbReference type="InterPro" id="IPR045864">
    <property type="entry name" value="aa-tRNA-synth_II/BPL/LPL"/>
</dbReference>
<keyword evidence="3" id="KW-0436">Ligase</keyword>
<dbReference type="PRINTS" id="PR01047">
    <property type="entry name" value="TRNASYNTHTHR"/>
</dbReference>
<dbReference type="STRING" id="3750.A0A498HSN6"/>
<evidence type="ECO:0000256" key="4">
    <source>
        <dbReference type="ARBA" id="ARBA00022741"/>
    </source>
</evidence>
<dbReference type="GO" id="GO:0005524">
    <property type="term" value="F:ATP binding"/>
    <property type="evidence" value="ECO:0007669"/>
    <property type="project" value="UniProtKB-KW"/>
</dbReference>
<dbReference type="AlphaFoldDB" id="A0A498HSN6"/>
<name>A0A498HSN6_MALDO</name>
<organism evidence="11 12">
    <name type="scientific">Malus domestica</name>
    <name type="common">Apple</name>
    <name type="synonym">Pyrus malus</name>
    <dbReference type="NCBI Taxonomy" id="3750"/>
    <lineage>
        <taxon>Eukaryota</taxon>
        <taxon>Viridiplantae</taxon>
        <taxon>Streptophyta</taxon>
        <taxon>Embryophyta</taxon>
        <taxon>Tracheophyta</taxon>
        <taxon>Spermatophyta</taxon>
        <taxon>Magnoliopsida</taxon>
        <taxon>eudicotyledons</taxon>
        <taxon>Gunneridae</taxon>
        <taxon>Pentapetalae</taxon>
        <taxon>rosids</taxon>
        <taxon>fabids</taxon>
        <taxon>Rosales</taxon>
        <taxon>Rosaceae</taxon>
        <taxon>Amygdaloideae</taxon>
        <taxon>Maleae</taxon>
        <taxon>Malus</taxon>
    </lineage>
</organism>
<evidence type="ECO:0000256" key="5">
    <source>
        <dbReference type="ARBA" id="ARBA00022840"/>
    </source>
</evidence>
<comment type="caution">
    <text evidence="11">The sequence shown here is derived from an EMBL/GenBank/DDBJ whole genome shotgun (WGS) entry which is preliminary data.</text>
</comment>